<name>A0AAV4Q644_CAEEX</name>
<keyword evidence="2" id="KW-1185">Reference proteome</keyword>
<sequence>MRDAFKMISCPILASFVRHILVSSYVFRLVYVTIPEELGESFSLYMFHALGCDRNCSAFYPLIHREQGGNYNQALPWSPEGELGRCPSVKTIRSLNSIN</sequence>
<gene>
    <name evidence="1" type="ORF">CEXT_396871</name>
</gene>
<protein>
    <submittedName>
        <fullName evidence="1">Uncharacterized protein</fullName>
    </submittedName>
</protein>
<dbReference type="Proteomes" id="UP001054945">
    <property type="component" value="Unassembled WGS sequence"/>
</dbReference>
<reference evidence="1 2" key="1">
    <citation type="submission" date="2021-06" db="EMBL/GenBank/DDBJ databases">
        <title>Caerostris extrusa draft genome.</title>
        <authorList>
            <person name="Kono N."/>
            <person name="Arakawa K."/>
        </authorList>
    </citation>
    <scope>NUCLEOTIDE SEQUENCE [LARGE SCALE GENOMIC DNA]</scope>
</reference>
<evidence type="ECO:0000313" key="1">
    <source>
        <dbReference type="EMBL" id="GIY05453.1"/>
    </source>
</evidence>
<accession>A0AAV4Q644</accession>
<evidence type="ECO:0000313" key="2">
    <source>
        <dbReference type="Proteomes" id="UP001054945"/>
    </source>
</evidence>
<dbReference type="EMBL" id="BPLR01005847">
    <property type="protein sequence ID" value="GIY05453.1"/>
    <property type="molecule type" value="Genomic_DNA"/>
</dbReference>
<organism evidence="1 2">
    <name type="scientific">Caerostris extrusa</name>
    <name type="common">Bark spider</name>
    <name type="synonym">Caerostris bankana</name>
    <dbReference type="NCBI Taxonomy" id="172846"/>
    <lineage>
        <taxon>Eukaryota</taxon>
        <taxon>Metazoa</taxon>
        <taxon>Ecdysozoa</taxon>
        <taxon>Arthropoda</taxon>
        <taxon>Chelicerata</taxon>
        <taxon>Arachnida</taxon>
        <taxon>Araneae</taxon>
        <taxon>Araneomorphae</taxon>
        <taxon>Entelegynae</taxon>
        <taxon>Araneoidea</taxon>
        <taxon>Araneidae</taxon>
        <taxon>Caerostris</taxon>
    </lineage>
</organism>
<comment type="caution">
    <text evidence="1">The sequence shown here is derived from an EMBL/GenBank/DDBJ whole genome shotgun (WGS) entry which is preliminary data.</text>
</comment>
<proteinExistence type="predicted"/>
<dbReference type="AlphaFoldDB" id="A0AAV4Q644"/>